<feature type="region of interest" description="Disordered" evidence="1">
    <location>
        <begin position="507"/>
        <end position="555"/>
    </location>
</feature>
<organism evidence="2 3">
    <name type="scientific">Cylindrotheca closterium</name>
    <dbReference type="NCBI Taxonomy" id="2856"/>
    <lineage>
        <taxon>Eukaryota</taxon>
        <taxon>Sar</taxon>
        <taxon>Stramenopiles</taxon>
        <taxon>Ochrophyta</taxon>
        <taxon>Bacillariophyta</taxon>
        <taxon>Bacillariophyceae</taxon>
        <taxon>Bacillariophycidae</taxon>
        <taxon>Bacillariales</taxon>
        <taxon>Bacillariaceae</taxon>
        <taxon>Cylindrotheca</taxon>
    </lineage>
</organism>
<evidence type="ECO:0000313" key="3">
    <source>
        <dbReference type="Proteomes" id="UP001295423"/>
    </source>
</evidence>
<proteinExistence type="predicted"/>
<dbReference type="Proteomes" id="UP001295423">
    <property type="component" value="Unassembled WGS sequence"/>
</dbReference>
<dbReference type="SUPFAM" id="SSF51126">
    <property type="entry name" value="Pectin lyase-like"/>
    <property type="match status" value="2"/>
</dbReference>
<reference evidence="2" key="1">
    <citation type="submission" date="2023-08" db="EMBL/GenBank/DDBJ databases">
        <authorList>
            <person name="Audoor S."/>
            <person name="Bilcke G."/>
        </authorList>
    </citation>
    <scope>NUCLEOTIDE SEQUENCE</scope>
</reference>
<accession>A0AAD2JKC2</accession>
<sequence>MPNMTENLEPDVTDALADIGSKPSDSVSDDDGDDDDDGDVGDTDTAANEPITPPSSEETLIPSPASVDKEDAPATEVSQNEENEPNSYHLPMSDTYVDEIEQSTDEDGHVNVSSDTGILNDVKGMDDAAIESEYDGILYTASFEGTDDTTDEVMAKVKDDAIQPIGEDNEPDNGSSIAEDDGPENEPKSADYDESKPLDCTEKEDARLPSKNDENVLENHLASTENQAPSSAAFTGADTADAIQSNNMDKEVESSEASNDKGDSESTSVADQPENVDDPSEPTFEESTEAASASDRAETQEAAPELDDKVEEITSTTEDREAAIGAEIDSDNEEHDDHDEPIIHNAEPLQPEAENEKEESSVHIVLDDIIDTTSDKGGVVNESNFATSDLDLEEGDGAIDVTGDTDQNGYLHENQANDLQESKDNLESPSNNGSVDGDKNTMEGGRDASRQEQAINNESSLVHTGNKSRSAPSPDSDFSSWRGTVIGLSVCFFLIIVAQGITIGILSNRNDDDSPMTTNDRGIGSSPTNSPTAEIPPTKAPTVTPTMAPNSETGFRSIANDPRAVRLELISECSEVCTESFAVPAAFDFRWSDSEFVRLMSISSNGNIILECDLSAPCGIIETLGYSLGMNVDTSVHGEIFVLPEIENDDISTTRQAPSARLPKLTVSWENLQLSAEFATEKEFQVSAQAILSEGKIEICYGEGNIHGGFLVASFLNITQGTSAQYPDGDPFSADDLPVADRYPTNQCFEFEDSDDDDIDALTMYPTPSSTEIPGNTPFPTTMAPTNPTFGVFVPLASIEDAIPLTSVSNCDDCSESIELPTEYMWDGKYPVSSLSISSNGFLALVGSDGLTEYVRINVISMDLDTSRDNESNVRYFRREPSGVTFVSWENMKIFDPSNTDNSRLNGQVLIHPEGRIDICWGEMFLENEFLDFDSNIYGYVDGRNFYATGPNFDSFGQSNGTSAPQNTCQTLVGDKGQTVSALYSNEFMYLSAISGSERLEVVSTFDDNEQIVELDVPIRWVQDTFTDRLLVTSNGMIRVDGCPTESSECGEIAVASADLDPSTSGDVWFLDATQLEAKPALLDPNVLYVISWENVSVFSFPSSRINAQALFYENGTIEICFGMAESYEISIFAGVFDRRFNIEEPAWGEEVFSFGGFTEDGVWPTGLCQSFYVTTATGTTQPGPTLPPISLPTLSPTDAPAPRCMPTSGACVSTESALTRELNEAREGATIALCGDMGILRTISVVKSNMTLCCLRESSWCALDGAYETQIMSVSGADFTVTGIHFQNGFSNQNGGNLAIDAPGHHNIRNCQFVGGQTSFMFGGNLFVANGDSISISDSNFDVGVSPLGGSGVAFENTWSAEIRNSQFRNNFGQGAGGGVLVHHTFDSMLADSTTQQLYIENSRFEENSAEIGGGLAVQDVDSINMTVLDTVFAFNVASIVGGALSVTGTNSTVATIRRNSGVGNSDASSTCQGFYFDENTDYDGGLCFGTEESILISDDDFPPDQTGIPTGNPGAVPTCTRSLPVCAETEGDLNSMLLNAQPNEVISLCGGMVYVSETLQVSQPNITICCEAYPRCTLSGTNLTAPIMSVTQGGNFTAVGLRFQSGMNVENGGNLIIDAPGYHSIQFCEFSSGFSESYGGSLYVGNANSVSITHSQFNSGMAIGGGAAAFVDTTVVSIEESEIVDNSARFEGGGFFFLSNEENSDMRVRIVGTTFEGNSATEGGGGFALLGRGSVQFTLLESWFYDNDSSAEGATGKISVSSVLNATFQGNYGDFNVDTTNLCEWIFIENESGGVSDLCFDVNSEAFLP</sequence>
<gene>
    <name evidence="2" type="ORF">CYCCA115_LOCUS16897</name>
</gene>
<evidence type="ECO:0000313" key="2">
    <source>
        <dbReference type="EMBL" id="CAJ1957831.1"/>
    </source>
</evidence>
<feature type="region of interest" description="Disordered" evidence="1">
    <location>
        <begin position="1"/>
        <end position="120"/>
    </location>
</feature>
<feature type="compositionally biased region" description="Basic and acidic residues" evidence="1">
    <location>
        <begin position="248"/>
        <end position="264"/>
    </location>
</feature>
<feature type="compositionally biased region" description="Basic and acidic residues" evidence="1">
    <location>
        <begin position="185"/>
        <end position="214"/>
    </location>
</feature>
<feature type="compositionally biased region" description="Polar residues" evidence="1">
    <location>
        <begin position="515"/>
        <end position="532"/>
    </location>
</feature>
<name>A0AAD2JKC2_9STRA</name>
<protein>
    <submittedName>
        <fullName evidence="2">Uncharacterized protein</fullName>
    </submittedName>
</protein>
<dbReference type="PANTHER" id="PTHR11319:SF35">
    <property type="entry name" value="OUTER MEMBRANE PROTEIN PMPC-RELATED"/>
    <property type="match status" value="1"/>
</dbReference>
<feature type="compositionally biased region" description="Polar residues" evidence="1">
    <location>
        <begin position="541"/>
        <end position="554"/>
    </location>
</feature>
<feature type="compositionally biased region" description="Acidic residues" evidence="1">
    <location>
        <begin position="27"/>
        <end position="42"/>
    </location>
</feature>
<dbReference type="PANTHER" id="PTHR11319">
    <property type="entry name" value="G PROTEIN-COUPLED RECEPTOR-RELATED"/>
    <property type="match status" value="1"/>
</dbReference>
<feature type="compositionally biased region" description="Acidic residues" evidence="1">
    <location>
        <begin position="274"/>
        <end position="288"/>
    </location>
</feature>
<feature type="compositionally biased region" description="Polar residues" evidence="1">
    <location>
        <begin position="221"/>
        <end position="233"/>
    </location>
</feature>
<feature type="compositionally biased region" description="Basic and acidic residues" evidence="1">
    <location>
        <begin position="436"/>
        <end position="450"/>
    </location>
</feature>
<comment type="caution">
    <text evidence="2">The sequence shown here is derived from an EMBL/GenBank/DDBJ whole genome shotgun (WGS) entry which is preliminary data.</text>
</comment>
<dbReference type="EMBL" id="CAKOGP040001958">
    <property type="protein sequence ID" value="CAJ1957831.1"/>
    <property type="molecule type" value="Genomic_DNA"/>
</dbReference>
<feature type="compositionally biased region" description="Polar residues" evidence="1">
    <location>
        <begin position="404"/>
        <end position="419"/>
    </location>
</feature>
<feature type="region of interest" description="Disordered" evidence="1">
    <location>
        <begin position="144"/>
        <end position="478"/>
    </location>
</feature>
<keyword evidence="3" id="KW-1185">Reference proteome</keyword>
<feature type="compositionally biased region" description="Polar residues" evidence="1">
    <location>
        <begin position="451"/>
        <end position="478"/>
    </location>
</feature>
<evidence type="ECO:0000256" key="1">
    <source>
        <dbReference type="SAM" id="MobiDB-lite"/>
    </source>
</evidence>
<feature type="compositionally biased region" description="Acidic residues" evidence="1">
    <location>
        <begin position="96"/>
        <end position="105"/>
    </location>
</feature>
<feature type="compositionally biased region" description="Acidic residues" evidence="1">
    <location>
        <begin position="328"/>
        <end position="339"/>
    </location>
</feature>
<dbReference type="InterPro" id="IPR011050">
    <property type="entry name" value="Pectin_lyase_fold/virulence"/>
</dbReference>